<organism evidence="2 3">
    <name type="scientific">Protaetiibacter intestinalis</name>
    <dbReference type="NCBI Taxonomy" id="2419774"/>
    <lineage>
        <taxon>Bacteria</taxon>
        <taxon>Bacillati</taxon>
        <taxon>Actinomycetota</taxon>
        <taxon>Actinomycetes</taxon>
        <taxon>Micrococcales</taxon>
        <taxon>Microbacteriaceae</taxon>
        <taxon>Protaetiibacter</taxon>
    </lineage>
</organism>
<dbReference type="Pfam" id="PF13508">
    <property type="entry name" value="Acetyltransf_7"/>
    <property type="match status" value="1"/>
</dbReference>
<sequence>MRRYRADDLHRLREICVLTGAAGGDATGRWSTDELLPDLFLEPYVTFAPEWAWVVDEGDGPLGYLVAVPRTRRFVTWWREDWGPWFAERYPAPDEPYSAEEELVRRGYDPTVLLVPELDEYPAHLHIDVLPEGQGKGYGRALIENLLIPSLARAGIPGVHLTMDPANTTARGFYAAVGFAELPSSTPESPVLGRWIPPLP</sequence>
<dbReference type="InterPro" id="IPR000182">
    <property type="entry name" value="GNAT_dom"/>
</dbReference>
<dbReference type="KEGG" id="lyd:D7I47_08050"/>
<evidence type="ECO:0000313" key="3">
    <source>
        <dbReference type="Proteomes" id="UP000278886"/>
    </source>
</evidence>
<dbReference type="PROSITE" id="PS51186">
    <property type="entry name" value="GNAT"/>
    <property type="match status" value="1"/>
</dbReference>
<proteinExistence type="predicted"/>
<protein>
    <submittedName>
        <fullName evidence="2">N-acetyltransferase</fullName>
    </submittedName>
</protein>
<dbReference type="OrthoDB" id="8593648at2"/>
<feature type="domain" description="N-acetyltransferase" evidence="1">
    <location>
        <begin position="1"/>
        <end position="200"/>
    </location>
</feature>
<dbReference type="PANTHER" id="PTHR13170:SF16">
    <property type="entry name" value="PROTEIN O-GLCNACASE"/>
    <property type="match status" value="1"/>
</dbReference>
<dbReference type="SUPFAM" id="SSF55729">
    <property type="entry name" value="Acyl-CoA N-acyltransferases (Nat)"/>
    <property type="match status" value="1"/>
</dbReference>
<dbReference type="InterPro" id="IPR051822">
    <property type="entry name" value="Glycosyl_Hydrolase_84"/>
</dbReference>
<dbReference type="AlphaFoldDB" id="A0A387BAU0"/>
<name>A0A387BAU0_9MICO</name>
<dbReference type="Gene3D" id="3.40.630.30">
    <property type="match status" value="1"/>
</dbReference>
<dbReference type="Proteomes" id="UP000278886">
    <property type="component" value="Chromosome"/>
</dbReference>
<dbReference type="EMBL" id="CP032630">
    <property type="protein sequence ID" value="AYF99507.1"/>
    <property type="molecule type" value="Genomic_DNA"/>
</dbReference>
<evidence type="ECO:0000259" key="1">
    <source>
        <dbReference type="PROSITE" id="PS51186"/>
    </source>
</evidence>
<keyword evidence="3" id="KW-1185">Reference proteome</keyword>
<keyword evidence="2" id="KW-0808">Transferase</keyword>
<dbReference type="PANTHER" id="PTHR13170">
    <property type="entry name" value="O-GLCNACASE"/>
    <property type="match status" value="1"/>
</dbReference>
<gene>
    <name evidence="2" type="ORF">D7I47_08050</name>
</gene>
<dbReference type="GO" id="GO:0016747">
    <property type="term" value="F:acyltransferase activity, transferring groups other than amino-acyl groups"/>
    <property type="evidence" value="ECO:0007669"/>
    <property type="project" value="InterPro"/>
</dbReference>
<reference evidence="3" key="1">
    <citation type="submission" date="2018-09" db="EMBL/GenBank/DDBJ databases">
        <title>Genome sequencing of strain 2DFWR-13.</title>
        <authorList>
            <person name="Heo J."/>
            <person name="Kim S.-J."/>
            <person name="Kwon S.-W."/>
        </authorList>
    </citation>
    <scope>NUCLEOTIDE SEQUENCE [LARGE SCALE GENOMIC DNA]</scope>
    <source>
        <strain evidence="3">2DFWR-13</strain>
    </source>
</reference>
<dbReference type="InterPro" id="IPR016181">
    <property type="entry name" value="Acyl_CoA_acyltransferase"/>
</dbReference>
<evidence type="ECO:0000313" key="2">
    <source>
        <dbReference type="EMBL" id="AYF99507.1"/>
    </source>
</evidence>
<accession>A0A387BAU0</accession>